<gene>
    <name evidence="3" type="primary">LOC101317102</name>
</gene>
<dbReference type="RefSeq" id="XP_019804435.1">
    <property type="nucleotide sequence ID" value="XM_019948876.2"/>
</dbReference>
<feature type="compositionally biased region" description="Low complexity" evidence="1">
    <location>
        <begin position="116"/>
        <end position="127"/>
    </location>
</feature>
<dbReference type="Gene3D" id="3.100.10.10">
    <property type="match status" value="1"/>
</dbReference>
<accession>A0A2U4CGB3</accession>
<evidence type="ECO:0000313" key="2">
    <source>
        <dbReference type="Proteomes" id="UP000245320"/>
    </source>
</evidence>
<dbReference type="Proteomes" id="UP000245320">
    <property type="component" value="Chromosome 6"/>
</dbReference>
<dbReference type="InParanoid" id="A0A2U4CGB3"/>
<reference evidence="3" key="1">
    <citation type="submission" date="2025-08" db="UniProtKB">
        <authorList>
            <consortium name="RefSeq"/>
        </authorList>
    </citation>
    <scope>IDENTIFICATION</scope>
    <source>
        <tissue evidence="3">Spleen</tissue>
    </source>
</reference>
<evidence type="ECO:0000256" key="1">
    <source>
        <dbReference type="SAM" id="MobiDB-lite"/>
    </source>
</evidence>
<dbReference type="OrthoDB" id="6353017at2759"/>
<dbReference type="AlphaFoldDB" id="A0A2U4CGB3"/>
<name>A0A2U4CGB3_TURTR</name>
<keyword evidence="2" id="KW-1185">Reference proteome</keyword>
<feature type="region of interest" description="Disordered" evidence="1">
    <location>
        <begin position="99"/>
        <end position="127"/>
    </location>
</feature>
<protein>
    <submittedName>
        <fullName evidence="3">Ribosomal protein L18-like</fullName>
    </submittedName>
</protein>
<organism evidence="2 3">
    <name type="scientific">Tursiops truncatus</name>
    <name type="common">Atlantic bottle-nosed dolphin</name>
    <name type="synonym">Delphinus truncatus</name>
    <dbReference type="NCBI Taxonomy" id="9739"/>
    <lineage>
        <taxon>Eukaryota</taxon>
        <taxon>Metazoa</taxon>
        <taxon>Chordata</taxon>
        <taxon>Craniata</taxon>
        <taxon>Vertebrata</taxon>
        <taxon>Euteleostomi</taxon>
        <taxon>Mammalia</taxon>
        <taxon>Eutheria</taxon>
        <taxon>Laurasiatheria</taxon>
        <taxon>Artiodactyla</taxon>
        <taxon>Whippomorpha</taxon>
        <taxon>Cetacea</taxon>
        <taxon>Odontoceti</taxon>
        <taxon>Delphinidae</taxon>
        <taxon>Tursiops</taxon>
    </lineage>
</organism>
<sequence length="187" mass="20167">MSRTASPPLSLSWMIRKMKFAGRKNKQLWLRGYKGGWACPEAPTLKDCAARGQPRRSRTPGVRMGSGAVLTAARRLRAPPGCGPSRSLVLARAERCTGLRARPGNPHSREFKNARPEANAPAEATETNPRACLVMKKILDAGEKTNTNKRNMSVILTSGKVHRPFITLVLGPACASPATRDGALLAS</sequence>
<proteinExistence type="predicted"/>
<evidence type="ECO:0000313" key="3">
    <source>
        <dbReference type="RefSeq" id="XP_019804435.1"/>
    </source>
</evidence>